<dbReference type="KEGG" id="nmv:NITMOv2_3163"/>
<dbReference type="AlphaFoldDB" id="A0A0K2GG20"/>
<evidence type="ECO:0008006" key="3">
    <source>
        <dbReference type="Google" id="ProtNLM"/>
    </source>
</evidence>
<organism evidence="1 2">
    <name type="scientific">Nitrospira moscoviensis</name>
    <dbReference type="NCBI Taxonomy" id="42253"/>
    <lineage>
        <taxon>Bacteria</taxon>
        <taxon>Pseudomonadati</taxon>
        <taxon>Nitrospirota</taxon>
        <taxon>Nitrospiria</taxon>
        <taxon>Nitrospirales</taxon>
        <taxon>Nitrospiraceae</taxon>
        <taxon>Nitrospira</taxon>
    </lineage>
</organism>
<dbReference type="STRING" id="42253.NITMOv2_3163"/>
<dbReference type="EMBL" id="CP011801">
    <property type="protein sequence ID" value="ALA59562.1"/>
    <property type="molecule type" value="Genomic_DNA"/>
</dbReference>
<dbReference type="SUPFAM" id="SSF46689">
    <property type="entry name" value="Homeodomain-like"/>
    <property type="match status" value="1"/>
</dbReference>
<dbReference type="InterPro" id="IPR002514">
    <property type="entry name" value="Transposase_8"/>
</dbReference>
<name>A0A0K2GG20_NITMO</name>
<dbReference type="InterPro" id="IPR009057">
    <property type="entry name" value="Homeodomain-like_sf"/>
</dbReference>
<proteinExistence type="predicted"/>
<dbReference type="InterPro" id="IPR051839">
    <property type="entry name" value="RD_transcriptional_regulator"/>
</dbReference>
<evidence type="ECO:0000313" key="2">
    <source>
        <dbReference type="Proteomes" id="UP000069205"/>
    </source>
</evidence>
<keyword evidence="2" id="KW-1185">Reference proteome</keyword>
<accession>A0A0K2GG20</accession>
<dbReference type="Proteomes" id="UP000069205">
    <property type="component" value="Chromosome"/>
</dbReference>
<dbReference type="GO" id="GO:0006313">
    <property type="term" value="P:DNA transposition"/>
    <property type="evidence" value="ECO:0007669"/>
    <property type="project" value="InterPro"/>
</dbReference>
<dbReference type="PANTHER" id="PTHR33215:SF13">
    <property type="entry name" value="PROTEIN DISTAL ANTENNA"/>
    <property type="match status" value="1"/>
</dbReference>
<reference evidence="1 2" key="1">
    <citation type="journal article" date="2015" name="Proc. Natl. Acad. Sci. U.S.A.">
        <title>Expanded metabolic versatility of ubiquitous nitrite-oxidizing bacteria from the genus Nitrospira.</title>
        <authorList>
            <person name="Koch H."/>
            <person name="Lucker S."/>
            <person name="Albertsen M."/>
            <person name="Kitzinger K."/>
            <person name="Herbold C."/>
            <person name="Spieck E."/>
            <person name="Nielsen P.H."/>
            <person name="Wagner M."/>
            <person name="Daims H."/>
        </authorList>
    </citation>
    <scope>NUCLEOTIDE SEQUENCE [LARGE SCALE GENOMIC DNA]</scope>
    <source>
        <strain evidence="1 2">NSP M-1</strain>
    </source>
</reference>
<dbReference type="Pfam" id="PF01527">
    <property type="entry name" value="HTH_Tnp_1"/>
    <property type="match status" value="1"/>
</dbReference>
<dbReference type="GO" id="GO:0004803">
    <property type="term" value="F:transposase activity"/>
    <property type="evidence" value="ECO:0007669"/>
    <property type="project" value="InterPro"/>
</dbReference>
<dbReference type="Gene3D" id="1.10.10.60">
    <property type="entry name" value="Homeodomain-like"/>
    <property type="match status" value="1"/>
</dbReference>
<protein>
    <recommendedName>
        <fullName evidence="3">Transposase</fullName>
    </recommendedName>
</protein>
<evidence type="ECO:0000313" key="1">
    <source>
        <dbReference type="EMBL" id="ALA59562.1"/>
    </source>
</evidence>
<gene>
    <name evidence="1" type="ORF">NITMOv2_3163</name>
</gene>
<dbReference type="PATRIC" id="fig|42253.5.peg.3116"/>
<dbReference type="PANTHER" id="PTHR33215">
    <property type="entry name" value="PROTEIN DISTAL ANTENNA"/>
    <property type="match status" value="1"/>
</dbReference>
<dbReference type="GO" id="GO:0003677">
    <property type="term" value="F:DNA binding"/>
    <property type="evidence" value="ECO:0007669"/>
    <property type="project" value="InterPro"/>
</dbReference>
<sequence length="95" mass="10717">MGARRKFSAEYKREAVAMLDAPGVTVSQIAADLGIGANVLGRWRRELRRQPQQAFVGNGRSRDEELSHLRRELARVTKERDFLREAAAFFAKAST</sequence>